<dbReference type="Proteomes" id="UP000620104">
    <property type="component" value="Unassembled WGS sequence"/>
</dbReference>
<sequence length="632" mass="69610">MSTVQETPNENLSSVYSILHDIQTTLSNRFPKPTAPYLHPYIRNQNRQPDASWPTDRERLLENVKGLRQGAESFRAIWKGEQIPEGASTADTDDQRKTVLLRIMQDWCSNQHALLPVSTVLGDLLARSRTYAHPTRTNLNRTPFVQPQTLSSPTNRLVALAQSINLEVSLDNEDPSFGMGTGEDNADQAEGAQEKSIRVDTLALAGQRMVIDVEVAHPSSSASSGWRVQSLRVERVDPEHVASVGGMDVDLPPASAEGTGTRLLQAQSRVLEEYLQQYLDSVNAYDEAERRWTAGEEETIEGETRELAAERAVLAFGEQLRDLRAIDLKMKPLDDMAAGADVDMEAGRGEVVLWDQLDELHTLIQSIPDMTITSPTILPTFRPFAHDTYLDNPTCRLVLSGSATVPPSSIASLAEWAMEFDTPVLVSNAFFGRAEEAGQAAPEVTLESLCGIDPSKSYHFRGDSGIHQCFLFPRSRVAGMYVDYVGVRSKDDIVATARAIRKALWTSRLLRSCVSEMTPVDEGMGDLDDELDGLLTGNTTKSKDLAISVSLDKQGISLSFPLQTPLPTETPVMMTLKVQPDGDGLNVSFSTDAPEGDWVSGKLEVRELREGLMRVKGDVPAWLNAVWQKLYS</sequence>
<protein>
    <submittedName>
        <fullName evidence="1">Uncharacterized protein</fullName>
    </submittedName>
</protein>
<organism evidence="1 2">
    <name type="scientific">Naganishia liquefaciens</name>
    <dbReference type="NCBI Taxonomy" id="104408"/>
    <lineage>
        <taxon>Eukaryota</taxon>
        <taxon>Fungi</taxon>
        <taxon>Dikarya</taxon>
        <taxon>Basidiomycota</taxon>
        <taxon>Agaricomycotina</taxon>
        <taxon>Tremellomycetes</taxon>
        <taxon>Filobasidiales</taxon>
        <taxon>Filobasidiaceae</taxon>
        <taxon>Naganishia</taxon>
    </lineage>
</organism>
<reference evidence="1" key="1">
    <citation type="submission" date="2020-07" db="EMBL/GenBank/DDBJ databases">
        <title>Draft Genome Sequence of a Deep-Sea Yeast, Naganishia (Cryptococcus) liquefaciens strain N6.</title>
        <authorList>
            <person name="Han Y.W."/>
            <person name="Kajitani R."/>
            <person name="Morimoto H."/>
            <person name="Parhat M."/>
            <person name="Tsubouchi H."/>
            <person name="Bakenova O."/>
            <person name="Ogata M."/>
            <person name="Argunhan B."/>
            <person name="Aoki R."/>
            <person name="Kajiwara S."/>
            <person name="Itoh T."/>
            <person name="Iwasaki H."/>
        </authorList>
    </citation>
    <scope>NUCLEOTIDE SEQUENCE</scope>
    <source>
        <strain evidence="1">N6</strain>
    </source>
</reference>
<accession>A0A8H3TZZ6</accession>
<dbReference type="AlphaFoldDB" id="A0A8H3TZZ6"/>
<dbReference type="EMBL" id="BLZA01000057">
    <property type="protein sequence ID" value="GHJ90208.1"/>
    <property type="molecule type" value="Genomic_DNA"/>
</dbReference>
<evidence type="ECO:0000313" key="2">
    <source>
        <dbReference type="Proteomes" id="UP000620104"/>
    </source>
</evidence>
<evidence type="ECO:0000313" key="1">
    <source>
        <dbReference type="EMBL" id="GHJ90208.1"/>
    </source>
</evidence>
<gene>
    <name evidence="1" type="ORF">NliqN6_6610</name>
</gene>
<name>A0A8H3TZZ6_9TREE</name>
<keyword evidence="2" id="KW-1185">Reference proteome</keyword>
<comment type="caution">
    <text evidence="1">The sequence shown here is derived from an EMBL/GenBank/DDBJ whole genome shotgun (WGS) entry which is preliminary data.</text>
</comment>
<proteinExistence type="predicted"/>
<dbReference type="OrthoDB" id="2592522at2759"/>